<dbReference type="GO" id="GO:0003677">
    <property type="term" value="F:DNA binding"/>
    <property type="evidence" value="ECO:0007669"/>
    <property type="project" value="InterPro"/>
</dbReference>
<dbReference type="SUPFAM" id="SSF56672">
    <property type="entry name" value="DNA/RNA polymerases"/>
    <property type="match status" value="1"/>
</dbReference>
<dbReference type="InterPro" id="IPR025558">
    <property type="entry name" value="DUF4283"/>
</dbReference>
<dbReference type="InterPro" id="IPR043502">
    <property type="entry name" value="DNA/RNA_pol_sf"/>
</dbReference>
<dbReference type="Proteomes" id="UP001234989">
    <property type="component" value="Chromosome 8"/>
</dbReference>
<dbReference type="Pfam" id="PF14111">
    <property type="entry name" value="DUF4283"/>
    <property type="match status" value="1"/>
</dbReference>
<evidence type="ECO:0000259" key="1">
    <source>
        <dbReference type="PROSITE" id="PS50878"/>
    </source>
</evidence>
<dbReference type="Pfam" id="PF13966">
    <property type="entry name" value="zf-RVT"/>
    <property type="match status" value="1"/>
</dbReference>
<evidence type="ECO:0000313" key="2">
    <source>
        <dbReference type="EMBL" id="WMV42542.1"/>
    </source>
</evidence>
<dbReference type="Gene3D" id="3.60.10.10">
    <property type="entry name" value="Endonuclease/exonuclease/phosphatase"/>
    <property type="match status" value="1"/>
</dbReference>
<name>A0AAF0ZKQ9_SOLVR</name>
<evidence type="ECO:0000313" key="3">
    <source>
        <dbReference type="Proteomes" id="UP001234989"/>
    </source>
</evidence>
<proteinExistence type="predicted"/>
<dbReference type="GO" id="GO:0006281">
    <property type="term" value="P:DNA repair"/>
    <property type="evidence" value="ECO:0007669"/>
    <property type="project" value="InterPro"/>
</dbReference>
<protein>
    <recommendedName>
        <fullName evidence="1">Reverse transcriptase domain-containing protein</fullName>
    </recommendedName>
</protein>
<accession>A0AAF0ZKQ9</accession>
<dbReference type="InterPro" id="IPR005135">
    <property type="entry name" value="Endo/exonuclease/phosphatase"/>
</dbReference>
<dbReference type="PROSITE" id="PS50878">
    <property type="entry name" value="RT_POL"/>
    <property type="match status" value="1"/>
</dbReference>
<dbReference type="InterPro" id="IPR026960">
    <property type="entry name" value="RVT-Znf"/>
</dbReference>
<sequence length="1826" mass="211785">MDEDVIYFVMGFKSYDITRTISRAETWYEWVERGRKMMTRASFGQKTMEWVGFVLREASKTKGNSVKRWKFHDHASEFFCSRNFNKSDRYISIINMQGKKKAVIIIPEWSFNSGWLDIAFKITNFINAKRKRTETLIHRNTEKGLLYADAVRNNKWTTREMNAAKTHRQGNSLVISDEAGRAQNELLARCVVGSLPEEIPNVILSEIRQWSTSTWKHLHGVNIYEMGRNQFLFELPTKKDADHIVKGTWFWKNHKFLLNRWSSTSNAITENLKQVWIRLVGLPLQFWSQKILQEIGDLCGGWIQTEEETELRNHLKWARLKVKGDEISVPKVVELKHDGKIFRIQVWIEAPARVLTEGPRENQMFVQRFIEKPYNKRGGGGLVCTDVTGHVSESQGNLNYTAVQICESTREVVGTEAHGASHGLNLNEGNVKRKGLKILGQDPMAQWANRFEKAFVIKSLGDPLNDETEANQIIIDTFPQQNSGEKQILPSINLDTSEEGGEEEFQFEGQIDEDAMSIIHIDDRGDLIKQVDRGRKEIGALNIEEAIPLNSTDLTDSMDADNHAAVSFWVRQNVLKLAEEFGVHFNGSEELAEELFMKIDGKRQNPIEVVKALIPLTPKSNGSKELKRKRLLIKSLLHNWKADVFCLQETKLQGDIREIIKDLWSNRWVKYVQLEASGTRGGIILMWDSRLWDGEICETGTYCITCKFVGKTQDFSWHMTGVYAPNCTLEREEVWWELGAVRGLFTGPWVVAGDFNTVRFPSEKKNCSRYNKAMRDFSEFIEDMELVDLQLAGNKYTWKKGEGHDAAARLDRFLISEAWENSFRNIKQSVLHRVTSDHCPLILECGNWERSISFFKFENWWLQTENFKEKVKLWWKSHHCRGRPDYILADKLKYLKGKLKEWSRTSQGNLGLQKQSILSQLTELEVIQDQRQLSDDEIYLRTTLTVEFEENAKKEEVAWRQRSRAIWLKEGDKNTQFFHRTANCHKRYNNIDKLLVDGECTGDSLVIREEIVKFYQKLYTESEIWRPQFNHRSGVVISEEDNLMLESQFSEAEIKECVMACARDKAPGPDGFTMAFFTNCWEIVSKEVVAAVQNFHNQNIFERSFNATFIALIPKKLGAKELKDFRPISLIGSIYKIISKVLTKRLKKVVSKLVDTHQMAFIKGRQIMDAIVIANECVDVRQISKVPGILCKLDIEKAYDHLNWGFLWKTLENMGFGERWINWIKFCTTTVKFSVLINGSPTGFFSSERGLRQGDPLSPFLFILAMEGLNDMLRTAQTNSWIRGFNANMGDRQSLAISHLHYADDTLIFCDADISQLKFLRIILILFEATSGLHINWGKSYIYPVNEVPRIDSLANILGGKIGELPTIYLGMPLGDKSKSKGIWNNVLEKSEKKLANWKSQYLSLGGRATLINSVLDALPTYMMSVYPMPASVRDRLDAIRRNFLWQGNCDPNKHKFHLVKWNEVLVSKKEGGLGTRNLKIQNHSLLMKWLWRFASQEQSLWKDTIKARYGMETRWISNIATQPYGTGVWRTIRNLWPKLINKCTIKIGDGGKTLFWEEVWAGQASLKASFPDLFSLSLQKVATVKNLRDAQGWNLKFRRPLNDWEVNRMVEFLNVLERYKELSNREDKLLWAPDTQGRFSVGTAYRNSQRTHTQSSYWPWKMIWKVKVPFKVACFTWLLAKQVVLTQDNRMKKGLDLCSRCFFCECETETINHLFLHCKETVKLWQIFINKRGISWSMPGNIKEALACWNRDGNQSGHRERWKIVPACIWWTIWLERNQRCFENKSCSMEKMKLKCLALFYFWCKHEYPHEDEDITSMLESLRSS</sequence>
<dbReference type="InterPro" id="IPR000477">
    <property type="entry name" value="RT_dom"/>
</dbReference>
<dbReference type="CDD" id="cd01650">
    <property type="entry name" value="RT_nLTR_like"/>
    <property type="match status" value="1"/>
</dbReference>
<dbReference type="InterPro" id="IPR020847">
    <property type="entry name" value="AP_endonuclease_F1_BS"/>
</dbReference>
<dbReference type="EMBL" id="CP133619">
    <property type="protein sequence ID" value="WMV42542.1"/>
    <property type="molecule type" value="Genomic_DNA"/>
</dbReference>
<dbReference type="PANTHER" id="PTHR33116">
    <property type="entry name" value="REVERSE TRANSCRIPTASE ZINC-BINDING DOMAIN-CONTAINING PROTEIN-RELATED-RELATED"/>
    <property type="match status" value="1"/>
</dbReference>
<reference evidence="2" key="1">
    <citation type="submission" date="2023-08" db="EMBL/GenBank/DDBJ databases">
        <title>A de novo genome assembly of Solanum verrucosum Schlechtendal, a Mexican diploid species geographically isolated from the other diploid A-genome species in potato relatives.</title>
        <authorList>
            <person name="Hosaka K."/>
        </authorList>
    </citation>
    <scope>NUCLEOTIDE SEQUENCE</scope>
    <source>
        <tissue evidence="2">Young leaves</tissue>
    </source>
</reference>
<dbReference type="PANTHER" id="PTHR33116:SF85">
    <property type="entry name" value="REVERSE TRANSCRIPTASE ZINC-BINDING DOMAIN-CONTAINING PROTEIN"/>
    <property type="match status" value="1"/>
</dbReference>
<gene>
    <name evidence="2" type="ORF">MTR67_035927</name>
</gene>
<dbReference type="GO" id="GO:0004519">
    <property type="term" value="F:endonuclease activity"/>
    <property type="evidence" value="ECO:0007669"/>
    <property type="project" value="InterPro"/>
</dbReference>
<feature type="domain" description="Reverse transcriptase" evidence="1">
    <location>
        <begin position="1094"/>
        <end position="1374"/>
    </location>
</feature>
<organism evidence="2 3">
    <name type="scientific">Solanum verrucosum</name>
    <dbReference type="NCBI Taxonomy" id="315347"/>
    <lineage>
        <taxon>Eukaryota</taxon>
        <taxon>Viridiplantae</taxon>
        <taxon>Streptophyta</taxon>
        <taxon>Embryophyta</taxon>
        <taxon>Tracheophyta</taxon>
        <taxon>Spermatophyta</taxon>
        <taxon>Magnoliopsida</taxon>
        <taxon>eudicotyledons</taxon>
        <taxon>Gunneridae</taxon>
        <taxon>Pentapetalae</taxon>
        <taxon>asterids</taxon>
        <taxon>lamiids</taxon>
        <taxon>Solanales</taxon>
        <taxon>Solanaceae</taxon>
        <taxon>Solanoideae</taxon>
        <taxon>Solaneae</taxon>
        <taxon>Solanum</taxon>
    </lineage>
</organism>
<dbReference type="Pfam" id="PF03372">
    <property type="entry name" value="Exo_endo_phos"/>
    <property type="match status" value="1"/>
</dbReference>
<dbReference type="InterPro" id="IPR036691">
    <property type="entry name" value="Endo/exonu/phosph_ase_sf"/>
</dbReference>
<dbReference type="SUPFAM" id="SSF56219">
    <property type="entry name" value="DNase I-like"/>
    <property type="match status" value="1"/>
</dbReference>
<keyword evidence="3" id="KW-1185">Reference proteome</keyword>
<dbReference type="PROSITE" id="PS00726">
    <property type="entry name" value="AP_NUCLEASE_F1_1"/>
    <property type="match status" value="1"/>
</dbReference>
<dbReference type="Pfam" id="PF00078">
    <property type="entry name" value="RVT_1"/>
    <property type="match status" value="1"/>
</dbReference>